<dbReference type="Pfam" id="PF12146">
    <property type="entry name" value="Hydrolase_4"/>
    <property type="match status" value="1"/>
</dbReference>
<dbReference type="InterPro" id="IPR002123">
    <property type="entry name" value="Plipid/glycerol_acylTrfase"/>
</dbReference>
<dbReference type="Pfam" id="PF01553">
    <property type="entry name" value="Acyltransferase"/>
    <property type="match status" value="1"/>
</dbReference>
<dbReference type="InterPro" id="IPR022742">
    <property type="entry name" value="Hydrolase_4"/>
</dbReference>
<dbReference type="SUPFAM" id="SSF69593">
    <property type="entry name" value="Glycerol-3-phosphate (1)-acyltransferase"/>
    <property type="match status" value="1"/>
</dbReference>
<dbReference type="AlphaFoldDB" id="A0A0K0PDE1"/>
<accession>A0A0K0PDE1</accession>
<dbReference type="SUPFAM" id="SSF53474">
    <property type="entry name" value="alpha/beta-Hydrolases"/>
    <property type="match status" value="1"/>
</dbReference>
<organism evidence="2">
    <name type="scientific">Candidatus Entotheonella serta</name>
    <dbReference type="NCBI Taxonomy" id="1652106"/>
    <lineage>
        <taxon>Bacteria</taxon>
        <taxon>Pseudomonadati</taxon>
        <taxon>Nitrospinota/Tectimicrobiota group</taxon>
        <taxon>Candidatus Tectimicrobiota</taxon>
        <taxon>Candidatus Entotheonellia</taxon>
        <taxon>Candidatus Entotheonellales</taxon>
        <taxon>Candidatus Entotheonellaceae</taxon>
        <taxon>Candidatus Entotheonella</taxon>
    </lineage>
</organism>
<dbReference type="GO" id="GO:0016746">
    <property type="term" value="F:acyltransferase activity"/>
    <property type="evidence" value="ECO:0007669"/>
    <property type="project" value="InterPro"/>
</dbReference>
<dbReference type="PANTHER" id="PTHR11614">
    <property type="entry name" value="PHOSPHOLIPASE-RELATED"/>
    <property type="match status" value="1"/>
</dbReference>
<feature type="domain" description="Phospholipid/glycerol acyltransferase" evidence="1">
    <location>
        <begin position="89"/>
        <end position="257"/>
    </location>
</feature>
<evidence type="ECO:0000313" key="2">
    <source>
        <dbReference type="EMBL" id="AKQ22708.1"/>
    </source>
</evidence>
<reference evidence="2" key="1">
    <citation type="submission" date="2015-05" db="EMBL/GenBank/DDBJ databases">
        <title>Metabolic and evolutionary origin of actin-binding polyketides from diverse organisms.</title>
        <authorList>
            <person name="Ueoka R."/>
            <person name="Uria A.R."/>
            <person name="Reiter S."/>
            <person name="Mori T."/>
            <person name="Karbaum P."/>
            <person name="Peters E.E."/>
            <person name="Helfrich E.J.N."/>
            <person name="Morinaka B.I."/>
            <person name="Gugger M."/>
            <person name="Takeyama H."/>
            <person name="Matsunaga S."/>
            <person name="Piel J."/>
        </authorList>
    </citation>
    <scope>NUCLEOTIDE SEQUENCE</scope>
</reference>
<dbReference type="InterPro" id="IPR029058">
    <property type="entry name" value="AB_hydrolase_fold"/>
</dbReference>
<dbReference type="SMART" id="SM00563">
    <property type="entry name" value="PlsC"/>
    <property type="match status" value="1"/>
</dbReference>
<dbReference type="InterPro" id="IPR051044">
    <property type="entry name" value="MAG_DAG_Lipase"/>
</dbReference>
<proteinExistence type="predicted"/>
<sequence length="803" mass="91605">MSQPGRSTRTYHLDVDCRFERYNYERSRGLHHRISNRATLTMQPPELDLPPINTRNHNLTLFLLRRLESNLDVRIRLHGLTDQLDMGGGIIVANHFTRLETFVVPFVVHRATNIILRILASHVLFGNKTFGDYLMSIGALPTNHPNKYELIARDILNGGWWLIFPEGGLIKDRRVIEKGRLNVTTDAGQVRRRPRSGSAILAMTVQRYKAALRQALEHNGDIQSICESLGLDDRRPSELKALAFRPTPIIPLNITYYPLNPQENAFKSLATHILPNLPHSTFGQELLEELTVEGSMLLKGVEIDMRFGNPLLVGDDDLQFVDDWRIVPWSPSPWRRYLNALRSWRPMRPYTHLVDRWAVSSSWRQRQRAWQITRTTMQALYRLANIHIGHLISAIVLQTLRTTKQRRFEVLELQKRLYLATRRLQEGGNLALHPNLTDPDLQYLLATETPHPFLEDFARRASELELLTVKDQMWEPNTEILLEPWSFSSIRLKNFIQVYFNEIEPVTEVMQAVRYAMRAELGDYRELFSDAMHNYEDQLYEADHAEFVTPATAAKLTPLVPEHGRPALLRGHGSNRAIGILLLHGFSASPGEVMPLAKTLNGRGYTVYVVRLRGHGTSPYDLQQRSWQDWYDSVQRGYAYLRTITDVQFVGGMSTGGGLALYLSVHEPTVCGVFAVAAPIRLTNRAIHLAPIVKTVRGFVNSNPGNPHTNYLAFPVQALQELLQFISAYSKTLQDVTVPTLLIQAQGDTTVRPDSAQYIYDELGTETKELIWKDANQHVIVSDAFPDVHDDVLTFLQQHQPSS</sequence>
<name>A0A0K0PDE1_9BACT</name>
<evidence type="ECO:0000259" key="1">
    <source>
        <dbReference type="SMART" id="SM00563"/>
    </source>
</evidence>
<dbReference type="Gene3D" id="3.40.50.1820">
    <property type="entry name" value="alpha/beta hydrolase"/>
    <property type="match status" value="1"/>
</dbReference>
<dbReference type="EMBL" id="KR857273">
    <property type="protein sequence ID" value="AKQ22708.1"/>
    <property type="molecule type" value="Genomic_DNA"/>
</dbReference>
<protein>
    <submittedName>
        <fullName evidence="2">Esterase</fullName>
    </submittedName>
</protein>